<organism evidence="6 7">
    <name type="scientific">Paenibacillus foliorum</name>
    <dbReference type="NCBI Taxonomy" id="2654974"/>
    <lineage>
        <taxon>Bacteria</taxon>
        <taxon>Bacillati</taxon>
        <taxon>Bacillota</taxon>
        <taxon>Bacilli</taxon>
        <taxon>Bacillales</taxon>
        <taxon>Paenibacillaceae</taxon>
        <taxon>Paenibacillus</taxon>
    </lineage>
</organism>
<comment type="caution">
    <text evidence="6">The sequence shown here is derived from an EMBL/GenBank/DDBJ whole genome shotgun (WGS) entry which is preliminary data.</text>
</comment>
<dbReference type="GO" id="GO:0042597">
    <property type="term" value="C:periplasmic space"/>
    <property type="evidence" value="ECO:0007669"/>
    <property type="project" value="UniProtKB-ARBA"/>
</dbReference>
<gene>
    <name evidence="6" type="ORF">GC093_32140</name>
</gene>
<dbReference type="Gene3D" id="3.90.76.10">
    <property type="entry name" value="Dipeptide-binding Protein, Domain 1"/>
    <property type="match status" value="1"/>
</dbReference>
<proteinExistence type="inferred from homology"/>
<dbReference type="RefSeq" id="WP_171656084.1">
    <property type="nucleotide sequence ID" value="NZ_WHOD01000121.1"/>
</dbReference>
<protein>
    <recommendedName>
        <fullName evidence="5">Solute-binding protein family 5 domain-containing protein</fullName>
    </recommendedName>
</protein>
<dbReference type="GO" id="GO:0015833">
    <property type="term" value="P:peptide transport"/>
    <property type="evidence" value="ECO:0007669"/>
    <property type="project" value="TreeGrafter"/>
</dbReference>
<dbReference type="InterPro" id="IPR000914">
    <property type="entry name" value="SBP_5_dom"/>
</dbReference>
<dbReference type="Gene3D" id="3.10.105.10">
    <property type="entry name" value="Dipeptide-binding Protein, Domain 3"/>
    <property type="match status" value="1"/>
</dbReference>
<dbReference type="Gene3D" id="3.40.190.10">
    <property type="entry name" value="Periplasmic binding protein-like II"/>
    <property type="match status" value="1"/>
</dbReference>
<evidence type="ECO:0000256" key="1">
    <source>
        <dbReference type="ARBA" id="ARBA00005695"/>
    </source>
</evidence>
<accession>A0A972H7J1</accession>
<keyword evidence="7" id="KW-1185">Reference proteome</keyword>
<dbReference type="InterPro" id="IPR030678">
    <property type="entry name" value="Peptide/Ni-bd"/>
</dbReference>
<dbReference type="SUPFAM" id="SSF53850">
    <property type="entry name" value="Periplasmic binding protein-like II"/>
    <property type="match status" value="1"/>
</dbReference>
<dbReference type="AlphaFoldDB" id="A0A972H7J1"/>
<feature type="signal peptide" evidence="4">
    <location>
        <begin position="1"/>
        <end position="24"/>
    </location>
</feature>
<dbReference type="EMBL" id="WHOD01000121">
    <property type="protein sequence ID" value="NOU97846.1"/>
    <property type="molecule type" value="Genomic_DNA"/>
</dbReference>
<dbReference type="PANTHER" id="PTHR30290">
    <property type="entry name" value="PERIPLASMIC BINDING COMPONENT OF ABC TRANSPORTER"/>
    <property type="match status" value="1"/>
</dbReference>
<dbReference type="InterPro" id="IPR039424">
    <property type="entry name" value="SBP_5"/>
</dbReference>
<dbReference type="GO" id="GO:0043190">
    <property type="term" value="C:ATP-binding cassette (ABC) transporter complex"/>
    <property type="evidence" value="ECO:0007669"/>
    <property type="project" value="InterPro"/>
</dbReference>
<dbReference type="PROSITE" id="PS51257">
    <property type="entry name" value="PROKAR_LIPOPROTEIN"/>
    <property type="match status" value="1"/>
</dbReference>
<evidence type="ECO:0000259" key="5">
    <source>
        <dbReference type="Pfam" id="PF00496"/>
    </source>
</evidence>
<keyword evidence="2" id="KW-0813">Transport</keyword>
<dbReference type="PANTHER" id="PTHR30290:SF9">
    <property type="entry name" value="OLIGOPEPTIDE-BINDING PROTEIN APPA"/>
    <property type="match status" value="1"/>
</dbReference>
<feature type="domain" description="Solute-binding protein family 5" evidence="5">
    <location>
        <begin position="84"/>
        <end position="433"/>
    </location>
</feature>
<dbReference type="Proteomes" id="UP000641588">
    <property type="component" value="Unassembled WGS sequence"/>
</dbReference>
<feature type="chain" id="PRO_5037768862" description="Solute-binding protein family 5 domain-containing protein" evidence="4">
    <location>
        <begin position="25"/>
        <end position="510"/>
    </location>
</feature>
<keyword evidence="3 4" id="KW-0732">Signal</keyword>
<reference evidence="6" key="1">
    <citation type="submission" date="2019-10" db="EMBL/GenBank/DDBJ databases">
        <title>Description of Paenibacillus glebae sp. nov.</title>
        <authorList>
            <person name="Carlier A."/>
            <person name="Qi S."/>
        </authorList>
    </citation>
    <scope>NUCLEOTIDE SEQUENCE</scope>
    <source>
        <strain evidence="6">LMG 31456</strain>
    </source>
</reference>
<evidence type="ECO:0000256" key="2">
    <source>
        <dbReference type="ARBA" id="ARBA00022448"/>
    </source>
</evidence>
<name>A0A972H7J1_9BACL</name>
<comment type="similarity">
    <text evidence="1">Belongs to the bacterial solute-binding protein 5 family.</text>
</comment>
<dbReference type="GO" id="GO:1904680">
    <property type="term" value="F:peptide transmembrane transporter activity"/>
    <property type="evidence" value="ECO:0007669"/>
    <property type="project" value="TreeGrafter"/>
</dbReference>
<dbReference type="Pfam" id="PF00496">
    <property type="entry name" value="SBP_bac_5"/>
    <property type="match status" value="1"/>
</dbReference>
<evidence type="ECO:0000256" key="4">
    <source>
        <dbReference type="SAM" id="SignalP"/>
    </source>
</evidence>
<dbReference type="PIRSF" id="PIRSF002741">
    <property type="entry name" value="MppA"/>
    <property type="match status" value="1"/>
</dbReference>
<dbReference type="CDD" id="cd00995">
    <property type="entry name" value="PBP2_NikA_DppA_OppA_like"/>
    <property type="match status" value="1"/>
</dbReference>
<sequence length="510" mass="57436">MKKMIFLLLTVVLFIFLSACNSSTDKPMTDSKAGNEPKSGGILKFAQSAEPTTLDPYIWSIINDRNGFIQIFNSLMEYDPKTLQPVPGIVKETKLSEDGLTYDLIIVSDVMFHNGKKMTSDDVKYSLDRAMAKEAARTSTLLKSIKEVKVVDDTHLKVILSNKDSLLLDAFVEVFVTPNDPSISHSNHPVGTGPFIFDKWNRNEKIVLKKNPNYWKKGLPYLDGMEIVTIPDAEVKLLQLINGQVDVIENVPISKVTETSKNPNLSVARIADELTTANYFMLMNDSKTPFNNVKFRQAINYALDRAKMKQALFGNFVVRSTSVPSSNPNFNPDTIKYDKDLNKAKQLLKESGYNNEKLELIYHKNDMMYDIVAQIADQSLKELGVNVELKGIEIAQWVEKVFNKKQFDLALTSSVPKPNTIDMLYHMYGKQNGGAIQWNNKEWYDKLLSVSQMSTEEGKKALMDLQKVVLEESPGIIVGGFVQSAGLSIKTHGFIPSPQAKMYFESVWKD</sequence>
<evidence type="ECO:0000256" key="3">
    <source>
        <dbReference type="ARBA" id="ARBA00022729"/>
    </source>
</evidence>
<evidence type="ECO:0000313" key="7">
    <source>
        <dbReference type="Proteomes" id="UP000641588"/>
    </source>
</evidence>
<evidence type="ECO:0000313" key="6">
    <source>
        <dbReference type="EMBL" id="NOU97846.1"/>
    </source>
</evidence>